<evidence type="ECO:0000256" key="1">
    <source>
        <dbReference type="ARBA" id="ARBA00004651"/>
    </source>
</evidence>
<feature type="transmembrane region" description="Helical" evidence="6">
    <location>
        <begin position="403"/>
        <end position="424"/>
    </location>
</feature>
<sequence>MMIRMPLACLIGLLIAQWFGPLQIISVTVFILIFTSIALRRVWPIVVIFGWLVASHTIVETQQQQFLYSQLAGEQRLTVLIDGLPERRERYTRVRLKVYLPDQPKLHQAKIRAYWPRYKPLPLPGSYWNIRIKMKPVVGQVNPGLFDYEHWLFHQKIAATGYITAAWANQRIESCLWCRATIDRWRFKRLERLSLSDLSANARPLVAAMSLGSSSDLTEYQWKLLRETGTVHLMVVSGLHSGIFYGLMLVLLLMAMGLLRKSPGGWRICLWGGMLAAVGYGLASGLGLSVFRSLLMLFLLTLCIVFGKRIAGFDRLFAAAAILLLVNPLAAGLAGFWLSFSAVGIIYWIISGGGRHLSGWRGFVRFQLMLGVALLPMQLLVIGVGPVMAILANLLLVPLVSLLILPLSLVCGLLFEITPLTWLLNHLADFFWWWLELLQGKGLLFASGSFLLKLIGLILVFIALIPLAWQWRGALLISGLLLAFNQQVIKPQQLIVELMDVGHGQALIVRDDKHLILLDTGPALGNFSSAERVLLPYLQARGYSQIDLLVLSHLDMRHVGGAGVLATAMPAKLTLAGNAKQINQKWSLNALPCKTGDSYQLGDIRVSVVLAKTTGSEDKQSCAIAINYGKSRILVMGDLDRVEEKRLLDNFQLTTNDQQLILLPGKQGAKNASSERFVKQINPQIVLISTGFKITNELPDRNVLQRYHLNDAQLFSTACDGMIQLVVDAGGSVKQIATSRLENQYWRLPRRASCRRLSSG</sequence>
<evidence type="ECO:0000259" key="7">
    <source>
        <dbReference type="SMART" id="SM00849"/>
    </source>
</evidence>
<dbReference type="CDD" id="cd07731">
    <property type="entry name" value="ComA-like_MBL-fold"/>
    <property type="match status" value="1"/>
</dbReference>
<feature type="transmembrane region" description="Helical" evidence="6">
    <location>
        <begin position="370"/>
        <end position="396"/>
    </location>
</feature>
<keyword evidence="5 6" id="KW-0472">Membrane</keyword>
<dbReference type="GO" id="GO:0030420">
    <property type="term" value="P:establishment of competence for transformation"/>
    <property type="evidence" value="ECO:0007669"/>
    <property type="project" value="InterPro"/>
</dbReference>
<dbReference type="NCBIfam" id="TIGR00360">
    <property type="entry name" value="ComEC_N-term"/>
    <property type="match status" value="1"/>
</dbReference>
<feature type="transmembrane region" description="Helical" evidence="6">
    <location>
        <begin position="231"/>
        <end position="253"/>
    </location>
</feature>
<feature type="transmembrane region" description="Helical" evidence="6">
    <location>
        <begin position="265"/>
        <end position="283"/>
    </location>
</feature>
<keyword evidence="4 6" id="KW-1133">Transmembrane helix</keyword>
<keyword evidence="3 6" id="KW-0812">Transmembrane</keyword>
<organism evidence="8 9">
    <name type="scientific">Pelagibaculum spongiae</name>
    <dbReference type="NCBI Taxonomy" id="2080658"/>
    <lineage>
        <taxon>Bacteria</taxon>
        <taxon>Pseudomonadati</taxon>
        <taxon>Pseudomonadota</taxon>
        <taxon>Gammaproteobacteria</taxon>
        <taxon>Oceanospirillales</taxon>
        <taxon>Pelagibaculum</taxon>
    </lineage>
</organism>
<dbReference type="GO" id="GO:0005886">
    <property type="term" value="C:plasma membrane"/>
    <property type="evidence" value="ECO:0007669"/>
    <property type="project" value="UniProtKB-SubCell"/>
</dbReference>
<dbReference type="PANTHER" id="PTHR30619">
    <property type="entry name" value="DNA INTERNALIZATION/COMPETENCE PROTEIN COMEC/REC2"/>
    <property type="match status" value="1"/>
</dbReference>
<accession>A0A2V1GZX7</accession>
<comment type="caution">
    <text evidence="8">The sequence shown here is derived from an EMBL/GenBank/DDBJ whole genome shotgun (WGS) entry which is preliminary data.</text>
</comment>
<evidence type="ECO:0000256" key="3">
    <source>
        <dbReference type="ARBA" id="ARBA00022692"/>
    </source>
</evidence>
<reference evidence="8 9" key="1">
    <citation type="submission" date="2018-04" db="EMBL/GenBank/DDBJ databases">
        <title>Thalassorhabdus spongiae gen. nov., sp. nov., isolated from a marine sponge in South-West Iceland.</title>
        <authorList>
            <person name="Knobloch S."/>
            <person name="Daussin A."/>
            <person name="Johannsson R."/>
            <person name="Marteinsson V.T."/>
        </authorList>
    </citation>
    <scope>NUCLEOTIDE SEQUENCE [LARGE SCALE GENOMIC DNA]</scope>
    <source>
        <strain evidence="8 9">Hp12</strain>
    </source>
</reference>
<keyword evidence="2" id="KW-1003">Cell membrane</keyword>
<dbReference type="InterPro" id="IPR004477">
    <property type="entry name" value="ComEC_N"/>
</dbReference>
<dbReference type="SMART" id="SM00849">
    <property type="entry name" value="Lactamase_B"/>
    <property type="match status" value="1"/>
</dbReference>
<keyword evidence="9" id="KW-1185">Reference proteome</keyword>
<dbReference type="PANTHER" id="PTHR30619:SF1">
    <property type="entry name" value="RECOMBINATION PROTEIN 2"/>
    <property type="match status" value="1"/>
</dbReference>
<dbReference type="Gene3D" id="3.60.15.10">
    <property type="entry name" value="Ribonuclease Z/Hydroxyacylglutathione hydrolase-like"/>
    <property type="match status" value="1"/>
</dbReference>
<dbReference type="InterPro" id="IPR004797">
    <property type="entry name" value="Competence_ComEC/Rec2"/>
</dbReference>
<dbReference type="EMBL" id="QDDL01000004">
    <property type="protein sequence ID" value="PVZ68891.1"/>
    <property type="molecule type" value="Genomic_DNA"/>
</dbReference>
<feature type="transmembrane region" description="Helical" evidence="6">
    <location>
        <begin position="319"/>
        <end position="350"/>
    </location>
</feature>
<dbReference type="Proteomes" id="UP000244906">
    <property type="component" value="Unassembled WGS sequence"/>
</dbReference>
<proteinExistence type="predicted"/>
<feature type="transmembrane region" description="Helical" evidence="6">
    <location>
        <begin position="42"/>
        <end position="59"/>
    </location>
</feature>
<feature type="domain" description="Metallo-beta-lactamase" evidence="7">
    <location>
        <begin position="503"/>
        <end position="692"/>
    </location>
</feature>
<evidence type="ECO:0000256" key="2">
    <source>
        <dbReference type="ARBA" id="ARBA00022475"/>
    </source>
</evidence>
<evidence type="ECO:0000256" key="6">
    <source>
        <dbReference type="SAM" id="Phobius"/>
    </source>
</evidence>
<dbReference type="NCBIfam" id="TIGR00361">
    <property type="entry name" value="ComEC_Rec2"/>
    <property type="match status" value="1"/>
</dbReference>
<dbReference type="InterPro" id="IPR025405">
    <property type="entry name" value="DUF4131"/>
</dbReference>
<evidence type="ECO:0000313" key="9">
    <source>
        <dbReference type="Proteomes" id="UP000244906"/>
    </source>
</evidence>
<dbReference type="InterPro" id="IPR035681">
    <property type="entry name" value="ComA-like_MBL"/>
</dbReference>
<dbReference type="Pfam" id="PF03772">
    <property type="entry name" value="Competence"/>
    <property type="match status" value="1"/>
</dbReference>
<evidence type="ECO:0000256" key="4">
    <source>
        <dbReference type="ARBA" id="ARBA00022989"/>
    </source>
</evidence>
<feature type="transmembrane region" description="Helical" evidence="6">
    <location>
        <begin position="289"/>
        <end position="307"/>
    </location>
</feature>
<dbReference type="SUPFAM" id="SSF56281">
    <property type="entry name" value="Metallo-hydrolase/oxidoreductase"/>
    <property type="match status" value="1"/>
</dbReference>
<protein>
    <submittedName>
        <fullName evidence="8">DNA internalization-related competence protein ComEC/Rec2</fullName>
    </submittedName>
</protein>
<dbReference type="InterPro" id="IPR001279">
    <property type="entry name" value="Metallo-B-lactamas"/>
</dbReference>
<dbReference type="InterPro" id="IPR052159">
    <property type="entry name" value="Competence_DNA_uptake"/>
</dbReference>
<dbReference type="AlphaFoldDB" id="A0A2V1GZX7"/>
<dbReference type="Pfam" id="PF00753">
    <property type="entry name" value="Lactamase_B"/>
    <property type="match status" value="1"/>
</dbReference>
<evidence type="ECO:0000313" key="8">
    <source>
        <dbReference type="EMBL" id="PVZ68891.1"/>
    </source>
</evidence>
<feature type="transmembrane region" description="Helical" evidence="6">
    <location>
        <begin position="444"/>
        <end position="469"/>
    </location>
</feature>
<evidence type="ECO:0000256" key="5">
    <source>
        <dbReference type="ARBA" id="ARBA00023136"/>
    </source>
</evidence>
<comment type="subcellular location">
    <subcellularLocation>
        <location evidence="1">Cell membrane</location>
        <topology evidence="1">Multi-pass membrane protein</topology>
    </subcellularLocation>
</comment>
<dbReference type="InterPro" id="IPR036866">
    <property type="entry name" value="RibonucZ/Hydroxyglut_hydro"/>
</dbReference>
<name>A0A2V1GZX7_9GAMM</name>
<gene>
    <name evidence="8" type="ORF">DC094_11605</name>
</gene>
<dbReference type="Pfam" id="PF13567">
    <property type="entry name" value="DUF4131"/>
    <property type="match status" value="1"/>
</dbReference>